<comment type="subcellular location">
    <subcellularLocation>
        <location evidence="3">Golgi apparatus</location>
        <location evidence="3">Golgi stack membrane</location>
        <topology evidence="3">Single-pass type II membrane protein</topology>
    </subcellularLocation>
</comment>
<dbReference type="PANTHER" id="PTHR11927:SF9">
    <property type="entry name" value="L-FUCOSYLTRANSFERASE"/>
    <property type="match status" value="1"/>
</dbReference>
<keyword evidence="3" id="KW-0472">Membrane</keyword>
<comment type="pathway">
    <text evidence="3">Protein modification; protein glycosylation.</text>
</comment>
<evidence type="ECO:0000256" key="2">
    <source>
        <dbReference type="ARBA" id="ARBA00022679"/>
    </source>
</evidence>
<dbReference type="GO" id="GO:0032580">
    <property type="term" value="C:Golgi cisterna membrane"/>
    <property type="evidence" value="ECO:0007669"/>
    <property type="project" value="UniProtKB-SubCell"/>
</dbReference>
<keyword evidence="5" id="KW-1185">Reference proteome</keyword>
<comment type="caution">
    <text evidence="4">The sequence shown here is derived from an EMBL/GenBank/DDBJ whole genome shotgun (WGS) entry which is preliminary data.</text>
</comment>
<keyword evidence="3" id="KW-0325">Glycoprotein</keyword>
<dbReference type="EMBL" id="CAJHNH020000540">
    <property type="protein sequence ID" value="CAG5118357.1"/>
    <property type="molecule type" value="Genomic_DNA"/>
</dbReference>
<accession>A0A8S3YMH5</accession>
<name>A0A8S3YMH5_9EUPU</name>
<dbReference type="CDD" id="cd11301">
    <property type="entry name" value="Fut1_Fut2_like"/>
    <property type="match status" value="1"/>
</dbReference>
<protein>
    <recommendedName>
        <fullName evidence="3">L-Fucosyltransferase</fullName>
        <ecNumber evidence="3">2.4.1.-</ecNumber>
    </recommendedName>
</protein>
<evidence type="ECO:0000256" key="3">
    <source>
        <dbReference type="RuleBase" id="RU363129"/>
    </source>
</evidence>
<dbReference type="Proteomes" id="UP000678393">
    <property type="component" value="Unassembled WGS sequence"/>
</dbReference>
<proteinExistence type="inferred from homology"/>
<gene>
    <name evidence="4" type="ORF">CUNI_LOCUS3915</name>
</gene>
<dbReference type="GO" id="GO:0008107">
    <property type="term" value="F:galactoside 2-alpha-L-fucosyltransferase activity"/>
    <property type="evidence" value="ECO:0007669"/>
    <property type="project" value="InterPro"/>
</dbReference>
<keyword evidence="3" id="KW-1133">Transmembrane helix</keyword>
<keyword evidence="1 3" id="KW-0328">Glycosyltransferase</keyword>
<reference evidence="4" key="1">
    <citation type="submission" date="2021-04" db="EMBL/GenBank/DDBJ databases">
        <authorList>
            <consortium name="Molecular Ecology Group"/>
        </authorList>
    </citation>
    <scope>NUCLEOTIDE SEQUENCE</scope>
</reference>
<keyword evidence="3" id="KW-0735">Signal-anchor</keyword>
<keyword evidence="3" id="KW-0333">Golgi apparatus</keyword>
<organism evidence="4 5">
    <name type="scientific">Candidula unifasciata</name>
    <dbReference type="NCBI Taxonomy" id="100452"/>
    <lineage>
        <taxon>Eukaryota</taxon>
        <taxon>Metazoa</taxon>
        <taxon>Spiralia</taxon>
        <taxon>Lophotrochozoa</taxon>
        <taxon>Mollusca</taxon>
        <taxon>Gastropoda</taxon>
        <taxon>Heterobranchia</taxon>
        <taxon>Euthyneura</taxon>
        <taxon>Panpulmonata</taxon>
        <taxon>Eupulmonata</taxon>
        <taxon>Stylommatophora</taxon>
        <taxon>Helicina</taxon>
        <taxon>Helicoidea</taxon>
        <taxon>Geomitridae</taxon>
        <taxon>Candidula</taxon>
    </lineage>
</organism>
<dbReference type="EC" id="2.4.1.-" evidence="3"/>
<feature type="transmembrane region" description="Helical" evidence="3">
    <location>
        <begin position="12"/>
        <end position="30"/>
    </location>
</feature>
<evidence type="ECO:0000256" key="1">
    <source>
        <dbReference type="ARBA" id="ARBA00022676"/>
    </source>
</evidence>
<evidence type="ECO:0000313" key="5">
    <source>
        <dbReference type="Proteomes" id="UP000678393"/>
    </source>
</evidence>
<comment type="similarity">
    <text evidence="3">Belongs to the glycosyltransferase 11 family.</text>
</comment>
<dbReference type="OrthoDB" id="6090518at2759"/>
<sequence>MGAKCKGCGSCILFIVTTIVVYKLSLPVFLENFDPEGDVPSDTRHLPKADRTYSGRHILCHKFEGGLGSLLFQYAALLGISQNENRILVGNGDLSLQTILKGTKFKVEKSQCRSVVHVKEIACCRFDEKLTNLDRGKNYEIEGVLNSWKYFKDHIEDIRKAIVLEDTVVHKAKYIIQRALEAHNHSAANSAGVGMHVRRGDKLHWSAVDLGYRVAPREYFIRAMKYFRDNVKGDIVFLVVTDDLQWCQGNLLGLPGVILTGQHDPAVDLAIMSLLDHSIISLGAFSWWGAFLAKGTVVYYRDFIDKDSKIYQQFDPKMEDYFLPEWVALP</sequence>
<dbReference type="AlphaFoldDB" id="A0A8S3YMH5"/>
<dbReference type="Pfam" id="PF01531">
    <property type="entry name" value="Glyco_transf_11"/>
    <property type="match status" value="1"/>
</dbReference>
<keyword evidence="2 3" id="KW-0808">Transferase</keyword>
<dbReference type="InterPro" id="IPR002516">
    <property type="entry name" value="Glyco_trans_11"/>
</dbReference>
<keyword evidence="3" id="KW-0812">Transmembrane</keyword>
<dbReference type="GO" id="GO:0005975">
    <property type="term" value="P:carbohydrate metabolic process"/>
    <property type="evidence" value="ECO:0007669"/>
    <property type="project" value="InterPro"/>
</dbReference>
<dbReference type="PANTHER" id="PTHR11927">
    <property type="entry name" value="GALACTOSIDE 2-L-FUCOSYLTRANSFERASE"/>
    <property type="match status" value="1"/>
</dbReference>
<evidence type="ECO:0000313" key="4">
    <source>
        <dbReference type="EMBL" id="CAG5118357.1"/>
    </source>
</evidence>